<accession>A0A345CZG0</accession>
<reference evidence="1 2" key="1">
    <citation type="submission" date="2016-01" db="EMBL/GenBank/DDBJ databases">
        <authorList>
            <person name="Oliw E.H."/>
        </authorList>
    </citation>
    <scope>NUCLEOTIDE SEQUENCE [LARGE SCALE GENOMIC DNA]</scope>
    <source>
        <strain evidence="1 2">MDcuke</strain>
    </source>
</reference>
<name>A0A345CZG0_9GAMM</name>
<organism evidence="1 2">
    <name type="scientific">Erwinia tracheiphila</name>
    <dbReference type="NCBI Taxonomy" id="65700"/>
    <lineage>
        <taxon>Bacteria</taxon>
        <taxon>Pseudomonadati</taxon>
        <taxon>Pseudomonadota</taxon>
        <taxon>Gammaproteobacteria</taxon>
        <taxon>Enterobacterales</taxon>
        <taxon>Erwiniaceae</taxon>
        <taxon>Erwinia</taxon>
    </lineage>
</organism>
<evidence type="ECO:0000313" key="1">
    <source>
        <dbReference type="EMBL" id="AXF78827.1"/>
    </source>
</evidence>
<dbReference type="EMBL" id="CP013970">
    <property type="protein sequence ID" value="AXF78827.1"/>
    <property type="molecule type" value="Genomic_DNA"/>
</dbReference>
<evidence type="ECO:0008006" key="3">
    <source>
        <dbReference type="Google" id="ProtNLM"/>
    </source>
</evidence>
<proteinExistence type="predicted"/>
<sequence>MWHSTVIRLLRGSYDRISPGTQPGLGYIRAREQWRRYLKAQYGCYWKVHFTRKTKVAWHSVKYLGRY</sequence>
<gene>
    <name evidence="1" type="ORF">AV903_16520</name>
</gene>
<evidence type="ECO:0000313" key="2">
    <source>
        <dbReference type="Proteomes" id="UP000264980"/>
    </source>
</evidence>
<dbReference type="AlphaFoldDB" id="A0A345CZG0"/>
<protein>
    <recommendedName>
        <fullName evidence="3">Transposase</fullName>
    </recommendedName>
</protein>
<dbReference type="Proteomes" id="UP000264980">
    <property type="component" value="Chromosome"/>
</dbReference>